<evidence type="ECO:0000313" key="2">
    <source>
        <dbReference type="Proteomes" id="UP001501005"/>
    </source>
</evidence>
<reference evidence="1 2" key="1">
    <citation type="journal article" date="2019" name="Int. J. Syst. Evol. Microbiol.">
        <title>The Global Catalogue of Microorganisms (GCM) 10K type strain sequencing project: providing services to taxonomists for standard genome sequencing and annotation.</title>
        <authorList>
            <consortium name="The Broad Institute Genomics Platform"/>
            <consortium name="The Broad Institute Genome Sequencing Center for Infectious Disease"/>
            <person name="Wu L."/>
            <person name="Ma J."/>
        </authorList>
    </citation>
    <scope>NUCLEOTIDE SEQUENCE [LARGE SCALE GENOMIC DNA]</scope>
    <source>
        <strain evidence="1 2">JCM 10673</strain>
    </source>
</reference>
<gene>
    <name evidence="1" type="ORF">GCM10009549_35510</name>
</gene>
<dbReference type="Proteomes" id="UP001501005">
    <property type="component" value="Unassembled WGS sequence"/>
</dbReference>
<keyword evidence="2" id="KW-1185">Reference proteome</keyword>
<protein>
    <submittedName>
        <fullName evidence="1">Uncharacterized protein</fullName>
    </submittedName>
</protein>
<organism evidence="1 2">
    <name type="scientific">Streptomyces thermoalcalitolerans</name>
    <dbReference type="NCBI Taxonomy" id="65605"/>
    <lineage>
        <taxon>Bacteria</taxon>
        <taxon>Bacillati</taxon>
        <taxon>Actinomycetota</taxon>
        <taxon>Actinomycetes</taxon>
        <taxon>Kitasatosporales</taxon>
        <taxon>Streptomycetaceae</taxon>
        <taxon>Streptomyces</taxon>
    </lineage>
</organism>
<sequence>MGRTARIPCAEEADAGVRILLKPHGSHRTGAAAIRVPGSVGHGGAGVVAGADRDARPTRPWCSGAPGRQHFSSNFQVKFQKFWTGFPEALWWVLRGGPGFRRVSPWIRCSDGMRRGLP</sequence>
<accession>A0ABN1NW10</accession>
<evidence type="ECO:0000313" key="1">
    <source>
        <dbReference type="EMBL" id="GAA0918133.1"/>
    </source>
</evidence>
<name>A0ABN1NW10_9ACTN</name>
<comment type="caution">
    <text evidence="1">The sequence shown here is derived from an EMBL/GenBank/DDBJ whole genome shotgun (WGS) entry which is preliminary data.</text>
</comment>
<dbReference type="EMBL" id="BAAAHG010000029">
    <property type="protein sequence ID" value="GAA0918133.1"/>
    <property type="molecule type" value="Genomic_DNA"/>
</dbReference>
<proteinExistence type="predicted"/>